<evidence type="ECO:0000259" key="4">
    <source>
        <dbReference type="Pfam" id="PF25137"/>
    </source>
</evidence>
<feature type="region of interest" description="Disordered" evidence="2">
    <location>
        <begin position="264"/>
        <end position="292"/>
    </location>
</feature>
<dbReference type="Pfam" id="PF00465">
    <property type="entry name" value="Fe-ADH"/>
    <property type="match status" value="1"/>
</dbReference>
<reference evidence="5" key="1">
    <citation type="submission" date="2020-06" db="EMBL/GenBank/DDBJ databases">
        <title>Novel chitinolytic bacterium.</title>
        <authorList>
            <person name="Ungkulpasvich U."/>
            <person name="Kosugi A."/>
            <person name="Uke A."/>
        </authorList>
    </citation>
    <scope>NUCLEOTIDE SEQUENCE</scope>
    <source>
        <strain evidence="5">UUS1-1</strain>
    </source>
</reference>
<dbReference type="PROSITE" id="PS00913">
    <property type="entry name" value="ADH_IRON_1"/>
    <property type="match status" value="1"/>
</dbReference>
<evidence type="ECO:0000256" key="1">
    <source>
        <dbReference type="ARBA" id="ARBA00023002"/>
    </source>
</evidence>
<dbReference type="SUPFAM" id="SSF56796">
    <property type="entry name" value="Dehydroquinate synthase-like"/>
    <property type="match status" value="1"/>
</dbReference>
<evidence type="ECO:0000256" key="2">
    <source>
        <dbReference type="SAM" id="MobiDB-lite"/>
    </source>
</evidence>
<dbReference type="GO" id="GO:0004022">
    <property type="term" value="F:alcohol dehydrogenase (NAD+) activity"/>
    <property type="evidence" value="ECO:0007669"/>
    <property type="project" value="TreeGrafter"/>
</dbReference>
<gene>
    <name evidence="5" type="ORF">G5B42_04090</name>
</gene>
<dbReference type="Pfam" id="PF25137">
    <property type="entry name" value="ADH_Fe_C"/>
    <property type="match status" value="1"/>
</dbReference>
<evidence type="ECO:0000259" key="3">
    <source>
        <dbReference type="Pfam" id="PF00465"/>
    </source>
</evidence>
<sequence>MLKLKQDQHGLWSVPGLCALDSSTGQVVLDRTRLPHTAKEIYFGRGVGRRQLVATIEKISSPALIVVGSSSSKTPIMQALLSSLKQTATNTHIYQVQGHADHQAIRSGIEMLQQTRAGHLIVIGGGTTLDVGKAIAGLAHQEGGTAITPFQTGERKLNPEKALPWIAVPTTSGTGSESTNNAVIELGEEKRSIRNIPPPAIIIADPSFTDSLPLAYTIISLVDAVAQSLEVITHEKATPDGQALALAAFLNLVQGMRGLIQETNNAPGTGAFSEQDRSITEPSASGAASKHQISPQIRDSLSWGSLLMGIAFAHAGLGLSHALVHFCNKFGLAHGHMVGILLVPGLTIQAEHDPATARRLARIAEAFAGAAQDKTIPFPFEEVEDKVTAPVNPQSSRLLAWLDQSITELFNRVKLATSLQQAGLNPVDLDWIADQEHALGASFAIPKRRATIEELRAVLQTAWSKLPNIF</sequence>
<name>A0A8J6LMA2_9FIRM</name>
<keyword evidence="6" id="KW-1185">Reference proteome</keyword>
<comment type="caution">
    <text evidence="5">The sequence shown here is derived from an EMBL/GenBank/DDBJ whole genome shotgun (WGS) entry which is preliminary data.</text>
</comment>
<feature type="domain" description="Fe-containing alcohol dehydrogenase-like C-terminal" evidence="4">
    <location>
        <begin position="296"/>
        <end position="459"/>
    </location>
</feature>
<dbReference type="PANTHER" id="PTHR11496">
    <property type="entry name" value="ALCOHOL DEHYDROGENASE"/>
    <property type="match status" value="1"/>
</dbReference>
<dbReference type="RefSeq" id="WP_181339175.1">
    <property type="nucleotide sequence ID" value="NZ_JAAKDE010000007.1"/>
</dbReference>
<proteinExistence type="predicted"/>
<dbReference type="InterPro" id="IPR039697">
    <property type="entry name" value="Alcohol_dehydrogenase_Fe"/>
</dbReference>
<dbReference type="InterPro" id="IPR018211">
    <property type="entry name" value="ADH_Fe_CS"/>
</dbReference>
<evidence type="ECO:0000313" key="6">
    <source>
        <dbReference type="Proteomes" id="UP000657177"/>
    </source>
</evidence>
<dbReference type="GO" id="GO:0046872">
    <property type="term" value="F:metal ion binding"/>
    <property type="evidence" value="ECO:0007669"/>
    <property type="project" value="InterPro"/>
</dbReference>
<keyword evidence="1" id="KW-0560">Oxidoreductase</keyword>
<organism evidence="5 6">
    <name type="scientific">Capillibacterium thermochitinicola</name>
    <dbReference type="NCBI Taxonomy" id="2699427"/>
    <lineage>
        <taxon>Bacteria</taxon>
        <taxon>Bacillati</taxon>
        <taxon>Bacillota</taxon>
        <taxon>Capillibacterium</taxon>
    </lineage>
</organism>
<feature type="domain" description="Alcohol dehydrogenase iron-type/glycerol dehydrogenase GldA" evidence="3">
    <location>
        <begin position="39"/>
        <end position="206"/>
    </location>
</feature>
<dbReference type="AlphaFoldDB" id="A0A8J6LMA2"/>
<dbReference type="Proteomes" id="UP000657177">
    <property type="component" value="Unassembled WGS sequence"/>
</dbReference>
<dbReference type="EMBL" id="JAAKDE010000007">
    <property type="protein sequence ID" value="MBA2132723.1"/>
    <property type="molecule type" value="Genomic_DNA"/>
</dbReference>
<accession>A0A8J6LMA2</accession>
<evidence type="ECO:0000313" key="5">
    <source>
        <dbReference type="EMBL" id="MBA2132723.1"/>
    </source>
</evidence>
<dbReference type="InterPro" id="IPR056798">
    <property type="entry name" value="ADH_Fe_C"/>
</dbReference>
<protein>
    <submittedName>
        <fullName evidence="5">Iron-containing alcohol dehydrogenase</fullName>
    </submittedName>
</protein>
<dbReference type="PANTHER" id="PTHR11496:SF83">
    <property type="entry name" value="HYDROXYACID-OXOACID TRANSHYDROGENASE, MITOCHONDRIAL"/>
    <property type="match status" value="1"/>
</dbReference>
<dbReference type="InterPro" id="IPR001670">
    <property type="entry name" value="ADH_Fe/GldA"/>
</dbReference>
<dbReference type="Gene3D" id="1.20.1090.10">
    <property type="entry name" value="Dehydroquinate synthase-like - alpha domain"/>
    <property type="match status" value="1"/>
</dbReference>
<dbReference type="Gene3D" id="3.40.50.1970">
    <property type="match status" value="1"/>
</dbReference>